<dbReference type="InterPro" id="IPR043128">
    <property type="entry name" value="Rev_trsase/Diguanyl_cyclase"/>
</dbReference>
<evidence type="ECO:0000313" key="5">
    <source>
        <dbReference type="Proteomes" id="UP001139353"/>
    </source>
</evidence>
<keyword evidence="2" id="KW-0175">Coiled coil</keyword>
<proteinExistence type="predicted"/>
<evidence type="ECO:0000256" key="1">
    <source>
        <dbReference type="ARBA" id="ARBA00012528"/>
    </source>
</evidence>
<organism evidence="4 5">
    <name type="scientific">Scleromatobacter humisilvae</name>
    <dbReference type="NCBI Taxonomy" id="2897159"/>
    <lineage>
        <taxon>Bacteria</taxon>
        <taxon>Pseudomonadati</taxon>
        <taxon>Pseudomonadota</taxon>
        <taxon>Betaproteobacteria</taxon>
        <taxon>Burkholderiales</taxon>
        <taxon>Sphaerotilaceae</taxon>
        <taxon>Scleromatobacter</taxon>
    </lineage>
</organism>
<dbReference type="AlphaFoldDB" id="A0A9X1YN31"/>
<dbReference type="SMART" id="SM00267">
    <property type="entry name" value="GGDEF"/>
    <property type="match status" value="1"/>
</dbReference>
<dbReference type="PANTHER" id="PTHR45138:SF24">
    <property type="entry name" value="DIGUANYLATE CYCLASE DGCC-RELATED"/>
    <property type="match status" value="1"/>
</dbReference>
<evidence type="ECO:0000256" key="2">
    <source>
        <dbReference type="SAM" id="Coils"/>
    </source>
</evidence>
<dbReference type="RefSeq" id="WP_275685079.1">
    <property type="nucleotide sequence ID" value="NZ_JAJLJH010000011.1"/>
</dbReference>
<dbReference type="Gene3D" id="1.25.40.10">
    <property type="entry name" value="Tetratricopeptide repeat domain"/>
    <property type="match status" value="1"/>
</dbReference>
<dbReference type="InterPro" id="IPR050469">
    <property type="entry name" value="Diguanylate_Cyclase"/>
</dbReference>
<dbReference type="FunFam" id="3.30.70.270:FF:000001">
    <property type="entry name" value="Diguanylate cyclase domain protein"/>
    <property type="match status" value="1"/>
</dbReference>
<dbReference type="GO" id="GO:0052621">
    <property type="term" value="F:diguanylate cyclase activity"/>
    <property type="evidence" value="ECO:0007669"/>
    <property type="project" value="UniProtKB-EC"/>
</dbReference>
<dbReference type="PROSITE" id="PS50887">
    <property type="entry name" value="GGDEF"/>
    <property type="match status" value="1"/>
</dbReference>
<protein>
    <recommendedName>
        <fullName evidence="1">diguanylate cyclase</fullName>
        <ecNumber evidence="1">2.7.7.65</ecNumber>
    </recommendedName>
</protein>
<dbReference type="EMBL" id="JAJLJH010000011">
    <property type="protein sequence ID" value="MCK9689036.1"/>
    <property type="molecule type" value="Genomic_DNA"/>
</dbReference>
<gene>
    <name evidence="4" type="ORF">LPC04_25255</name>
</gene>
<dbReference type="InterPro" id="IPR000160">
    <property type="entry name" value="GGDEF_dom"/>
</dbReference>
<name>A0A9X1YN31_9BURK</name>
<dbReference type="CDD" id="cd01949">
    <property type="entry name" value="GGDEF"/>
    <property type="match status" value="1"/>
</dbReference>
<comment type="caution">
    <text evidence="4">The sequence shown here is derived from an EMBL/GenBank/DDBJ whole genome shotgun (WGS) entry which is preliminary data.</text>
</comment>
<dbReference type="SUPFAM" id="SSF48452">
    <property type="entry name" value="TPR-like"/>
    <property type="match status" value="2"/>
</dbReference>
<sequence>MDDDLRALDQVAEERGAAALPALQAAVERMRSEGDRDRLMWALPPLARAYALLEKFEEGEAAANEALAHFRVSGSVRGQAFALNALGVVAIRRGVPSRALEVAGEAVVLARAAEDPILQVRIANTLGIVLNDIGRLSEAVQIFEEGLRAARGFQAEPVVLRLRSNLSLALGRWALKEHDDGVDESAWRPRAERAIELMGPTLQAWRDEKKWVEISSALDHLAISHIVLGDLAAAHASLDEAESLMDASAPHSMVFFSCARARAHLHANEPQLALQALERGRVAADSRGGHMHMHELYRLKCQAHEARGEFQEALSAHKLFHEMRSRLVLDRAEQQASALVVALNTERALRQVSEERDRAERAHLEARHDQLTGLANRRRFDEFLGGVLPRASDEHPVSLVLIDLDHFKSINDRYRHLAGDAALRWVATKLQAQCRQTDLPARLGGDEFALVLSAPLAVAHQVCNRLRVAVAERVTDLPADITIRLSAGIAEASAPCDAVHLFKRADEALYAAKAAGRDAVRNDISDARHG</sequence>
<dbReference type="EC" id="2.7.7.65" evidence="1"/>
<evidence type="ECO:0000313" key="4">
    <source>
        <dbReference type="EMBL" id="MCK9689036.1"/>
    </source>
</evidence>
<dbReference type="InterPro" id="IPR011990">
    <property type="entry name" value="TPR-like_helical_dom_sf"/>
</dbReference>
<dbReference type="GO" id="GO:1902201">
    <property type="term" value="P:negative regulation of bacterial-type flagellum-dependent cell motility"/>
    <property type="evidence" value="ECO:0007669"/>
    <property type="project" value="TreeGrafter"/>
</dbReference>
<dbReference type="Proteomes" id="UP001139353">
    <property type="component" value="Unassembled WGS sequence"/>
</dbReference>
<dbReference type="GO" id="GO:0005886">
    <property type="term" value="C:plasma membrane"/>
    <property type="evidence" value="ECO:0007669"/>
    <property type="project" value="TreeGrafter"/>
</dbReference>
<feature type="domain" description="GGDEF" evidence="3">
    <location>
        <begin position="395"/>
        <end position="525"/>
    </location>
</feature>
<dbReference type="GO" id="GO:0043709">
    <property type="term" value="P:cell adhesion involved in single-species biofilm formation"/>
    <property type="evidence" value="ECO:0007669"/>
    <property type="project" value="TreeGrafter"/>
</dbReference>
<evidence type="ECO:0000259" key="3">
    <source>
        <dbReference type="PROSITE" id="PS50887"/>
    </source>
</evidence>
<feature type="coiled-coil region" evidence="2">
    <location>
        <begin position="342"/>
        <end position="369"/>
    </location>
</feature>
<dbReference type="Gene3D" id="3.30.70.270">
    <property type="match status" value="1"/>
</dbReference>
<dbReference type="InterPro" id="IPR029787">
    <property type="entry name" value="Nucleotide_cyclase"/>
</dbReference>
<dbReference type="PANTHER" id="PTHR45138">
    <property type="entry name" value="REGULATORY COMPONENTS OF SENSORY TRANSDUCTION SYSTEM"/>
    <property type="match status" value="1"/>
</dbReference>
<keyword evidence="5" id="KW-1185">Reference proteome</keyword>
<dbReference type="SUPFAM" id="SSF55073">
    <property type="entry name" value="Nucleotide cyclase"/>
    <property type="match status" value="1"/>
</dbReference>
<reference evidence="4" key="1">
    <citation type="submission" date="2021-11" db="EMBL/GenBank/DDBJ databases">
        <title>BS-T2-15 a new species belonging to the Comamonadaceae family isolated from the soil of a French oak forest.</title>
        <authorList>
            <person name="Mieszkin S."/>
            <person name="Alain K."/>
        </authorList>
    </citation>
    <scope>NUCLEOTIDE SEQUENCE</scope>
    <source>
        <strain evidence="4">BS-T2-15</strain>
    </source>
</reference>
<dbReference type="NCBIfam" id="TIGR00254">
    <property type="entry name" value="GGDEF"/>
    <property type="match status" value="1"/>
</dbReference>
<dbReference type="Pfam" id="PF00990">
    <property type="entry name" value="GGDEF"/>
    <property type="match status" value="1"/>
</dbReference>
<accession>A0A9X1YN31</accession>